<accession>A0A4V3DEI1</accession>
<comment type="caution">
    <text evidence="2">The sequence shown here is derived from an EMBL/GenBank/DDBJ whole genome shotgun (WGS) entry which is preliminary data.</text>
</comment>
<evidence type="ECO:0000313" key="2">
    <source>
        <dbReference type="EMBL" id="TDQ81491.1"/>
    </source>
</evidence>
<feature type="domain" description="Serine aminopeptidase S33" evidence="1">
    <location>
        <begin position="59"/>
        <end position="261"/>
    </location>
</feature>
<evidence type="ECO:0000259" key="1">
    <source>
        <dbReference type="Pfam" id="PF12146"/>
    </source>
</evidence>
<dbReference type="EMBL" id="SNYW01000009">
    <property type="protein sequence ID" value="TDQ81491.1"/>
    <property type="molecule type" value="Genomic_DNA"/>
</dbReference>
<dbReference type="InterPro" id="IPR029058">
    <property type="entry name" value="AB_hydrolase_fold"/>
</dbReference>
<reference evidence="2 3" key="1">
    <citation type="submission" date="2019-03" db="EMBL/GenBank/DDBJ databases">
        <title>Genomic Encyclopedia of Type Strains, Phase III (KMG-III): the genomes of soil and plant-associated and newly described type strains.</title>
        <authorList>
            <person name="Whitman W."/>
        </authorList>
    </citation>
    <scope>NUCLEOTIDE SEQUENCE [LARGE SCALE GENOMIC DNA]</scope>
    <source>
        <strain evidence="2 3">CGMCC 1.7660</strain>
    </source>
</reference>
<dbReference type="InterPro" id="IPR022742">
    <property type="entry name" value="Hydrolase_4"/>
</dbReference>
<dbReference type="RefSeq" id="WP_133614044.1">
    <property type="nucleotide sequence ID" value="NZ_SNYW01000009.1"/>
</dbReference>
<dbReference type="Proteomes" id="UP000295783">
    <property type="component" value="Unassembled WGS sequence"/>
</dbReference>
<dbReference type="Pfam" id="PF12146">
    <property type="entry name" value="Hydrolase_4"/>
    <property type="match status" value="1"/>
</dbReference>
<dbReference type="SUPFAM" id="SSF53474">
    <property type="entry name" value="alpha/beta-Hydrolases"/>
    <property type="match status" value="1"/>
</dbReference>
<name>A0A4V3DEI1_9PROT</name>
<dbReference type="Gene3D" id="3.40.50.1820">
    <property type="entry name" value="alpha/beta hydrolase"/>
    <property type="match status" value="1"/>
</dbReference>
<protein>
    <submittedName>
        <fullName evidence="2">Esterase/lipase</fullName>
    </submittedName>
</protein>
<organism evidence="2 3">
    <name type="scientific">Dongia mobilis</name>
    <dbReference type="NCBI Taxonomy" id="578943"/>
    <lineage>
        <taxon>Bacteria</taxon>
        <taxon>Pseudomonadati</taxon>
        <taxon>Pseudomonadota</taxon>
        <taxon>Alphaproteobacteria</taxon>
        <taxon>Rhodospirillales</taxon>
        <taxon>Dongiaceae</taxon>
        <taxon>Dongia</taxon>
    </lineage>
</organism>
<evidence type="ECO:0000313" key="3">
    <source>
        <dbReference type="Proteomes" id="UP000295783"/>
    </source>
</evidence>
<sequence>MVTGCSATAPTQPPASFAAYQADAAALVAQRRAFQTHDRTAEISFNAPQEWRPAGRPIRGILLVHGLGDSPFSFTDIGPALARQGFLVRSVLLPGHGTRPADLVDVSDADWHRVVMEQTDLLKRDAGKVYLGGFSTGANLVTARALADDEIAGLLLFSPGFKSDGGLEWVAPLIAPFVTWLREPDPARPQQNLVRYLNVPTNGFGQFHHTSADVRAALSAKAYQKPTTIVITRHDSVLDAQGIADLFAERFTHPDSRLIWYGDPPAIDDPRIVVRPDHLPDFRISQFSHMSVLFSPDNPLYGRDGSLRLCENGQNPDFYARCRNGEEVWYSDWGFEMPDRIHARLTFNPYFDWQMQMAGEVLGRSRPDVLTGQP</sequence>
<keyword evidence="3" id="KW-1185">Reference proteome</keyword>
<proteinExistence type="predicted"/>
<dbReference type="OrthoDB" id="8476759at2"/>
<gene>
    <name evidence="2" type="ORF">A8950_2559</name>
</gene>
<dbReference type="AlphaFoldDB" id="A0A4V3DEI1"/>